<dbReference type="GO" id="GO:0003676">
    <property type="term" value="F:nucleic acid binding"/>
    <property type="evidence" value="ECO:0007669"/>
    <property type="project" value="InterPro"/>
</dbReference>
<dbReference type="GO" id="GO:0008270">
    <property type="term" value="F:zinc ion binding"/>
    <property type="evidence" value="ECO:0007669"/>
    <property type="project" value="UniProtKB-KW"/>
</dbReference>
<evidence type="ECO:0000256" key="2">
    <source>
        <dbReference type="ARBA" id="ARBA00004496"/>
    </source>
</evidence>
<dbReference type="PANTHER" id="PTHR46095">
    <property type="entry name" value="ZINC FINGER PROTEIN 593"/>
    <property type="match status" value="1"/>
</dbReference>
<dbReference type="KEGG" id="trg:TRUGW13939_10585"/>
<evidence type="ECO:0000256" key="11">
    <source>
        <dbReference type="SAM" id="MobiDB-lite"/>
    </source>
</evidence>
<comment type="subcellular location">
    <subcellularLocation>
        <location evidence="2">Cytoplasm</location>
    </subcellularLocation>
    <subcellularLocation>
        <location evidence="1">Nucleus</location>
    </subcellularLocation>
</comment>
<keyword evidence="7" id="KW-0862">Zinc</keyword>
<dbReference type="OrthoDB" id="24683at2759"/>
<evidence type="ECO:0000313" key="14">
    <source>
        <dbReference type="Proteomes" id="UP000509510"/>
    </source>
</evidence>
<dbReference type="InterPro" id="IPR022755">
    <property type="entry name" value="Znf_C2H2_jaz"/>
</dbReference>
<dbReference type="AlphaFoldDB" id="A0A7H8RD23"/>
<feature type="region of interest" description="Disordered" evidence="11">
    <location>
        <begin position="94"/>
        <end position="114"/>
    </location>
</feature>
<evidence type="ECO:0000256" key="9">
    <source>
        <dbReference type="ARBA" id="ARBA00038064"/>
    </source>
</evidence>
<dbReference type="GO" id="GO:0005634">
    <property type="term" value="C:nucleus"/>
    <property type="evidence" value="ECO:0007669"/>
    <property type="project" value="UniProtKB-SubCell"/>
</dbReference>
<evidence type="ECO:0000256" key="8">
    <source>
        <dbReference type="ARBA" id="ARBA00023242"/>
    </source>
</evidence>
<dbReference type="Proteomes" id="UP000509510">
    <property type="component" value="Chromosome VI"/>
</dbReference>
<keyword evidence="8" id="KW-0539">Nucleus</keyword>
<proteinExistence type="inferred from homology"/>
<dbReference type="GeneID" id="55998064"/>
<evidence type="ECO:0000259" key="12">
    <source>
        <dbReference type="PROSITE" id="PS50157"/>
    </source>
</evidence>
<evidence type="ECO:0000256" key="5">
    <source>
        <dbReference type="ARBA" id="ARBA00022723"/>
    </source>
</evidence>
<dbReference type="Pfam" id="PF12171">
    <property type="entry name" value="zf-C2H2_jaz"/>
    <property type="match status" value="1"/>
</dbReference>
<dbReference type="SUPFAM" id="SSF57667">
    <property type="entry name" value="beta-beta-alpha zinc fingers"/>
    <property type="match status" value="1"/>
</dbReference>
<dbReference type="Gene3D" id="3.30.160.60">
    <property type="entry name" value="Classic Zinc Finger"/>
    <property type="match status" value="1"/>
</dbReference>
<organism evidence="13 14">
    <name type="scientific">Talaromyces rugulosus</name>
    <name type="common">Penicillium rugulosum</name>
    <dbReference type="NCBI Taxonomy" id="121627"/>
    <lineage>
        <taxon>Eukaryota</taxon>
        <taxon>Fungi</taxon>
        <taxon>Dikarya</taxon>
        <taxon>Ascomycota</taxon>
        <taxon>Pezizomycotina</taxon>
        <taxon>Eurotiomycetes</taxon>
        <taxon>Eurotiomycetidae</taxon>
        <taxon>Eurotiales</taxon>
        <taxon>Trichocomaceae</taxon>
        <taxon>Talaromyces</taxon>
        <taxon>Talaromyces sect. Islandici</taxon>
    </lineage>
</organism>
<dbReference type="InterPro" id="IPR013087">
    <property type="entry name" value="Znf_C2H2_type"/>
</dbReference>
<dbReference type="InterPro" id="IPR036236">
    <property type="entry name" value="Znf_C2H2_sf"/>
</dbReference>
<accession>A0A7H8RD23</accession>
<name>A0A7H8RD23_TALRU</name>
<dbReference type="GO" id="GO:0042254">
    <property type="term" value="P:ribosome biogenesis"/>
    <property type="evidence" value="ECO:0007669"/>
    <property type="project" value="UniProtKB-KW"/>
</dbReference>
<dbReference type="GO" id="GO:0005737">
    <property type="term" value="C:cytoplasm"/>
    <property type="evidence" value="ECO:0007669"/>
    <property type="project" value="UniProtKB-SubCell"/>
</dbReference>
<dbReference type="PANTHER" id="PTHR46095:SF1">
    <property type="entry name" value="ZINC FINGER PROTEIN 593"/>
    <property type="match status" value="1"/>
</dbReference>
<keyword evidence="3" id="KW-0963">Cytoplasm</keyword>
<protein>
    <recommendedName>
        <fullName evidence="12">C2H2-type domain-containing protein</fullName>
    </recommendedName>
</protein>
<reference evidence="14" key="1">
    <citation type="submission" date="2020-06" db="EMBL/GenBank/DDBJ databases">
        <title>A chromosome-scale genome assembly of Talaromyces rugulosus W13939.</title>
        <authorList>
            <person name="Wang B."/>
            <person name="Guo L."/>
            <person name="Ye K."/>
            <person name="Wang L."/>
        </authorList>
    </citation>
    <scope>NUCLEOTIDE SEQUENCE [LARGE SCALE GENOMIC DNA]</scope>
    <source>
        <strain evidence="14">W13939</strain>
    </source>
</reference>
<evidence type="ECO:0000256" key="3">
    <source>
        <dbReference type="ARBA" id="ARBA00022490"/>
    </source>
</evidence>
<dbReference type="PROSITE" id="PS00028">
    <property type="entry name" value="ZINC_FINGER_C2H2_1"/>
    <property type="match status" value="1"/>
</dbReference>
<evidence type="ECO:0000313" key="13">
    <source>
        <dbReference type="EMBL" id="QKX63415.1"/>
    </source>
</evidence>
<evidence type="ECO:0000256" key="1">
    <source>
        <dbReference type="ARBA" id="ARBA00004123"/>
    </source>
</evidence>
<keyword evidence="6 10" id="KW-0863">Zinc-finger</keyword>
<gene>
    <name evidence="13" type="ORF">TRUGW13939_10585</name>
</gene>
<dbReference type="EMBL" id="CP055903">
    <property type="protein sequence ID" value="QKX63415.1"/>
    <property type="molecule type" value="Genomic_DNA"/>
</dbReference>
<dbReference type="RefSeq" id="XP_035349589.1">
    <property type="nucleotide sequence ID" value="XM_035493696.1"/>
</dbReference>
<keyword evidence="4" id="KW-0690">Ribosome biogenesis</keyword>
<evidence type="ECO:0000256" key="6">
    <source>
        <dbReference type="ARBA" id="ARBA00022771"/>
    </source>
</evidence>
<dbReference type="SMART" id="SM00451">
    <property type="entry name" value="ZnF_U1"/>
    <property type="match status" value="1"/>
</dbReference>
<evidence type="ECO:0000256" key="7">
    <source>
        <dbReference type="ARBA" id="ARBA00022833"/>
    </source>
</evidence>
<keyword evidence="14" id="KW-1185">Reference proteome</keyword>
<dbReference type="PROSITE" id="PS50157">
    <property type="entry name" value="ZINC_FINGER_C2H2_2"/>
    <property type="match status" value="1"/>
</dbReference>
<dbReference type="InterPro" id="IPR003604">
    <property type="entry name" value="Matrin/U1-like-C_Znf_C2H2"/>
</dbReference>
<evidence type="ECO:0000256" key="10">
    <source>
        <dbReference type="PROSITE-ProRule" id="PRU00042"/>
    </source>
</evidence>
<feature type="domain" description="C2H2-type" evidence="12">
    <location>
        <begin position="47"/>
        <end position="76"/>
    </location>
</feature>
<comment type="similarity">
    <text evidence="9">Belongs to the ZNF593/BUD20 C2H2-type zinc-finger protein family.</text>
</comment>
<dbReference type="FunFam" id="3.30.160.60:FF:000299">
    <property type="entry name" value="Zinc finger protein 593"/>
    <property type="match status" value="1"/>
</dbReference>
<dbReference type="GO" id="GO:0043021">
    <property type="term" value="F:ribonucleoprotein complex binding"/>
    <property type="evidence" value="ECO:0007669"/>
    <property type="project" value="UniProtKB-ARBA"/>
</dbReference>
<dbReference type="InterPro" id="IPR051879">
    <property type="entry name" value="C2H2-ZF_Maturation_Protein"/>
</dbReference>
<sequence length="114" mass="13270">MGATRRPKTKRRTRDYDQILADLASTKHLQQYKDTKEVGDLPALGKHYCVECAKWFEDEHNLVAHRRGKNHKRRVRILRDEPHTQKTAEAVVGLGVDNGKREQTMMDMDDEAKE</sequence>
<keyword evidence="5" id="KW-0479">Metal-binding</keyword>
<evidence type="ECO:0000256" key="4">
    <source>
        <dbReference type="ARBA" id="ARBA00022517"/>
    </source>
</evidence>